<sequence length="317" mass="35849">MNEERNLTEKTMRKNLISFDDVTKEEMQEILDITQYIKDKQKRGELYEPLKKKTLGLIFQKPSTRTRVSFDAGMFQLGGKAIILNLADLQLSRGESIEDTARVLSRYMDGMVIRGEHRFLAGLAKNSTIPVINGLTEKFHPCQILSDLFTIKERGMEPKGLKVVFVGDGNNVCQSLMQGAAKFGMNMVFTGPEGYEPDGKILKQTVAEAKKNGGSIKIEYDPEKAVREADVIYTDTWVSMGQEKEEAARVKAFRLFQVNAKLLKKAKQDCMIMHCLPAHRGQEITSEVLDGKQSVVWDQAENRLHTQKAVLMLWLSK</sequence>
<dbReference type="NCBIfam" id="TIGR00658">
    <property type="entry name" value="orni_carb_tr"/>
    <property type="match status" value="1"/>
</dbReference>
<dbReference type="InterPro" id="IPR024904">
    <property type="entry name" value="OTCase_ArgI"/>
</dbReference>
<comment type="similarity">
    <text evidence="2 6">Belongs to the aspartate/ornithine carbamoyltransferase superfamily. OTCase family.</text>
</comment>
<evidence type="ECO:0000256" key="4">
    <source>
        <dbReference type="ARBA" id="ARBA00022679"/>
    </source>
</evidence>
<dbReference type="InterPro" id="IPR036901">
    <property type="entry name" value="Asp/Orn_carbamoylTrfase_sf"/>
</dbReference>
<comment type="subcellular location">
    <subcellularLocation>
        <location evidence="6">Cytoplasm</location>
    </subcellularLocation>
</comment>
<protein>
    <recommendedName>
        <fullName evidence="3 6">Ornithine carbamoyltransferase</fullName>
        <shortName evidence="6">OTCase</shortName>
        <ecNumber evidence="3 6">2.1.3.3</ecNumber>
    </recommendedName>
</protein>
<accession>A0A2M7S9A2</accession>
<dbReference type="SUPFAM" id="SSF53671">
    <property type="entry name" value="Aspartate/ornithine carbamoyltransferase"/>
    <property type="match status" value="1"/>
</dbReference>
<comment type="caution">
    <text evidence="9">The sequence shown here is derived from an EMBL/GenBank/DDBJ whole genome shotgun (WGS) entry which is preliminary data.</text>
</comment>
<feature type="binding site" evidence="6">
    <location>
        <position position="114"/>
    </location>
    <ligand>
        <name>carbamoyl phosphate</name>
        <dbReference type="ChEBI" id="CHEBI:58228"/>
    </ligand>
</feature>
<feature type="binding site" evidence="6">
    <location>
        <position position="235"/>
    </location>
    <ligand>
        <name>L-ornithine</name>
        <dbReference type="ChEBI" id="CHEBI:46911"/>
    </ligand>
</feature>
<feature type="binding site" evidence="6">
    <location>
        <position position="171"/>
    </location>
    <ligand>
        <name>L-ornithine</name>
        <dbReference type="ChEBI" id="CHEBI:46911"/>
    </ligand>
</feature>
<dbReference type="InterPro" id="IPR006132">
    <property type="entry name" value="Asp/Orn_carbamoyltranf_P-bd"/>
</dbReference>
<organism evidence="9 10">
    <name type="scientific">Candidatus Desantisbacteria bacterium CG_4_10_14_0_8_um_filter_48_22</name>
    <dbReference type="NCBI Taxonomy" id="1974543"/>
    <lineage>
        <taxon>Bacteria</taxon>
        <taxon>Candidatus Desantisiibacteriota</taxon>
    </lineage>
</organism>
<dbReference type="Pfam" id="PF02729">
    <property type="entry name" value="OTCace_N"/>
    <property type="match status" value="1"/>
</dbReference>
<dbReference type="GO" id="GO:0042450">
    <property type="term" value="P:L-arginine biosynthetic process via ornithine"/>
    <property type="evidence" value="ECO:0007669"/>
    <property type="project" value="UniProtKB-UniRule"/>
</dbReference>
<evidence type="ECO:0000313" key="9">
    <source>
        <dbReference type="EMBL" id="PIZ16081.1"/>
    </source>
</evidence>
<evidence type="ECO:0000256" key="6">
    <source>
        <dbReference type="HAMAP-Rule" id="MF_01109"/>
    </source>
</evidence>
<dbReference type="PRINTS" id="PR00100">
    <property type="entry name" value="AOTCASE"/>
</dbReference>
<feature type="binding site" evidence="6">
    <location>
        <position position="303"/>
    </location>
    <ligand>
        <name>carbamoyl phosphate</name>
        <dbReference type="ChEBI" id="CHEBI:58228"/>
    </ligand>
</feature>
<dbReference type="EMBL" id="PFMR01000212">
    <property type="protein sequence ID" value="PIZ16081.1"/>
    <property type="molecule type" value="Genomic_DNA"/>
</dbReference>
<dbReference type="GO" id="GO:0004585">
    <property type="term" value="F:ornithine carbamoyltransferase activity"/>
    <property type="evidence" value="ECO:0007669"/>
    <property type="project" value="UniProtKB-UniRule"/>
</dbReference>
<dbReference type="FunFam" id="3.40.50.1370:FF:000008">
    <property type="entry name" value="Ornithine carbamoyltransferase"/>
    <property type="match status" value="1"/>
</dbReference>
<dbReference type="GO" id="GO:0005737">
    <property type="term" value="C:cytoplasm"/>
    <property type="evidence" value="ECO:0007669"/>
    <property type="project" value="UniProtKB-SubCell"/>
</dbReference>
<feature type="binding site" evidence="6">
    <location>
        <begin position="63"/>
        <end position="66"/>
    </location>
    <ligand>
        <name>carbamoyl phosphate</name>
        <dbReference type="ChEBI" id="CHEBI:58228"/>
    </ligand>
</feature>
<evidence type="ECO:0000256" key="3">
    <source>
        <dbReference type="ARBA" id="ARBA00013007"/>
    </source>
</evidence>
<feature type="domain" description="Aspartate/ornithine carbamoyltransferase Asp/Orn-binding" evidence="7">
    <location>
        <begin position="159"/>
        <end position="313"/>
    </location>
</feature>
<evidence type="ECO:0000256" key="5">
    <source>
        <dbReference type="ARBA" id="ARBA00048772"/>
    </source>
</evidence>
<gene>
    <name evidence="9" type="primary">argF</name>
    <name evidence="9" type="ORF">COY52_08065</name>
</gene>
<dbReference type="InterPro" id="IPR006131">
    <property type="entry name" value="Asp_carbamoyltransf_Asp/Orn-bd"/>
</dbReference>
<dbReference type="PRINTS" id="PR00102">
    <property type="entry name" value="OTCASE"/>
</dbReference>
<reference evidence="10" key="1">
    <citation type="submission" date="2017-09" db="EMBL/GenBank/DDBJ databases">
        <title>Depth-based differentiation of microbial function through sediment-hosted aquifers and enrichment of novel symbionts in the deep terrestrial subsurface.</title>
        <authorList>
            <person name="Probst A.J."/>
            <person name="Ladd B."/>
            <person name="Jarett J.K."/>
            <person name="Geller-Mcgrath D.E."/>
            <person name="Sieber C.M.K."/>
            <person name="Emerson J.B."/>
            <person name="Anantharaman K."/>
            <person name="Thomas B.C."/>
            <person name="Malmstrom R."/>
            <person name="Stieglmeier M."/>
            <person name="Klingl A."/>
            <person name="Woyke T."/>
            <person name="Ryan C.M."/>
            <person name="Banfield J.F."/>
        </authorList>
    </citation>
    <scope>NUCLEOTIDE SEQUENCE [LARGE SCALE GENOMIC DNA]</scope>
</reference>
<evidence type="ECO:0000256" key="1">
    <source>
        <dbReference type="ARBA" id="ARBA00004975"/>
    </source>
</evidence>
<dbReference type="GO" id="GO:0019240">
    <property type="term" value="P:citrulline biosynthetic process"/>
    <property type="evidence" value="ECO:0007669"/>
    <property type="project" value="TreeGrafter"/>
</dbReference>
<evidence type="ECO:0000259" key="7">
    <source>
        <dbReference type="Pfam" id="PF00185"/>
    </source>
</evidence>
<keyword evidence="6" id="KW-0963">Cytoplasm</keyword>
<dbReference type="AlphaFoldDB" id="A0A2M7S9A2"/>
<dbReference type="HAMAP" id="MF_01109">
    <property type="entry name" value="OTCase"/>
    <property type="match status" value="1"/>
</dbReference>
<evidence type="ECO:0000313" key="10">
    <source>
        <dbReference type="Proteomes" id="UP000229307"/>
    </source>
</evidence>
<comment type="pathway">
    <text evidence="1">Amino-acid biosynthesis; L-arginine biosynthesis; L-arginine from L-ornithine and carbamoyl phosphate: step 1/3.</text>
</comment>
<dbReference type="GO" id="GO:0016597">
    <property type="term" value="F:amino acid binding"/>
    <property type="evidence" value="ECO:0007669"/>
    <property type="project" value="InterPro"/>
</dbReference>
<dbReference type="InterPro" id="IPR006130">
    <property type="entry name" value="Asp/Orn_carbamoylTrfase"/>
</dbReference>
<feature type="binding site" evidence="6">
    <location>
        <position position="90"/>
    </location>
    <ligand>
        <name>carbamoyl phosphate</name>
        <dbReference type="ChEBI" id="CHEBI:58228"/>
    </ligand>
</feature>
<feature type="binding site" evidence="6">
    <location>
        <begin position="239"/>
        <end position="240"/>
    </location>
    <ligand>
        <name>L-ornithine</name>
        <dbReference type="ChEBI" id="CHEBI:46911"/>
    </ligand>
</feature>
<dbReference type="NCBIfam" id="NF001986">
    <property type="entry name" value="PRK00779.1"/>
    <property type="match status" value="1"/>
</dbReference>
<name>A0A2M7S9A2_9BACT</name>
<evidence type="ECO:0000259" key="8">
    <source>
        <dbReference type="Pfam" id="PF02729"/>
    </source>
</evidence>
<comment type="catalytic activity">
    <reaction evidence="5 6">
        <text>carbamoyl phosphate + L-ornithine = L-citrulline + phosphate + H(+)</text>
        <dbReference type="Rhea" id="RHEA:19513"/>
        <dbReference type="ChEBI" id="CHEBI:15378"/>
        <dbReference type="ChEBI" id="CHEBI:43474"/>
        <dbReference type="ChEBI" id="CHEBI:46911"/>
        <dbReference type="ChEBI" id="CHEBI:57743"/>
        <dbReference type="ChEBI" id="CHEBI:58228"/>
        <dbReference type="EC" id="2.1.3.3"/>
    </reaction>
</comment>
<dbReference type="InterPro" id="IPR002292">
    <property type="entry name" value="Orn/put_carbamltrans"/>
</dbReference>
<proteinExistence type="inferred from homology"/>
<evidence type="ECO:0000256" key="2">
    <source>
        <dbReference type="ARBA" id="ARBA00007805"/>
    </source>
</evidence>
<keyword evidence="4 6" id="KW-0808">Transferase</keyword>
<dbReference type="EC" id="2.1.3.3" evidence="3 6"/>
<feature type="domain" description="Aspartate/ornithine carbamoyltransferase carbamoyl-P binding" evidence="8">
    <location>
        <begin position="14"/>
        <end position="153"/>
    </location>
</feature>
<feature type="binding site" evidence="6">
    <location>
        <begin position="140"/>
        <end position="143"/>
    </location>
    <ligand>
        <name>carbamoyl phosphate</name>
        <dbReference type="ChEBI" id="CHEBI:58228"/>
    </ligand>
</feature>
<dbReference type="Pfam" id="PF00185">
    <property type="entry name" value="OTCace"/>
    <property type="match status" value="1"/>
</dbReference>
<dbReference type="Gene3D" id="3.40.50.1370">
    <property type="entry name" value="Aspartate/ornithine carbamoyltransferase"/>
    <property type="match status" value="2"/>
</dbReference>
<dbReference type="PROSITE" id="PS00097">
    <property type="entry name" value="CARBAMOYLTRANSFERASE"/>
    <property type="match status" value="1"/>
</dbReference>
<dbReference type="PANTHER" id="PTHR45753:SF3">
    <property type="entry name" value="ORNITHINE TRANSCARBAMYLASE, MITOCHONDRIAL"/>
    <property type="match status" value="1"/>
</dbReference>
<feature type="binding site" evidence="6">
    <location>
        <begin position="275"/>
        <end position="276"/>
    </location>
    <ligand>
        <name>carbamoyl phosphate</name>
        <dbReference type="ChEBI" id="CHEBI:58228"/>
    </ligand>
</feature>
<dbReference type="PANTHER" id="PTHR45753">
    <property type="entry name" value="ORNITHINE CARBAMOYLTRANSFERASE, MITOCHONDRIAL"/>
    <property type="match status" value="1"/>
</dbReference>
<dbReference type="Proteomes" id="UP000229307">
    <property type="component" value="Unassembled WGS sequence"/>
</dbReference>